<gene>
    <name evidence="8 11" type="primary">tadA</name>
    <name evidence="11" type="ORF">F5985_05515</name>
</gene>
<evidence type="ECO:0000256" key="8">
    <source>
        <dbReference type="HAMAP-Rule" id="MF_00972"/>
    </source>
</evidence>
<evidence type="ECO:0000256" key="9">
    <source>
        <dbReference type="SAM" id="MobiDB-lite"/>
    </source>
</evidence>
<dbReference type="GO" id="GO:0052717">
    <property type="term" value="F:tRNA-specific adenosine-34 deaminase activity"/>
    <property type="evidence" value="ECO:0007669"/>
    <property type="project" value="UniProtKB-UniRule"/>
</dbReference>
<organism evidence="11 12">
    <name type="scientific">Malikia spinosa</name>
    <dbReference type="NCBI Taxonomy" id="86180"/>
    <lineage>
        <taxon>Bacteria</taxon>
        <taxon>Pseudomonadati</taxon>
        <taxon>Pseudomonadota</taxon>
        <taxon>Betaproteobacteria</taxon>
        <taxon>Burkholderiales</taxon>
        <taxon>Comamonadaceae</taxon>
        <taxon>Malikia</taxon>
    </lineage>
</organism>
<accession>A0A7C9JKX4</accession>
<comment type="subunit">
    <text evidence="2 8">Homodimer.</text>
</comment>
<dbReference type="SUPFAM" id="SSF53927">
    <property type="entry name" value="Cytidine deaminase-like"/>
    <property type="match status" value="1"/>
</dbReference>
<evidence type="ECO:0000313" key="12">
    <source>
        <dbReference type="Proteomes" id="UP000481947"/>
    </source>
</evidence>
<dbReference type="SUPFAM" id="SSF53474">
    <property type="entry name" value="alpha/beta-Hydrolases"/>
    <property type="match status" value="1"/>
</dbReference>
<evidence type="ECO:0000259" key="10">
    <source>
        <dbReference type="PROSITE" id="PS51747"/>
    </source>
</evidence>
<dbReference type="InterPro" id="IPR016192">
    <property type="entry name" value="APOBEC/CMP_deaminase_Zn-bd"/>
</dbReference>
<evidence type="ECO:0000256" key="6">
    <source>
        <dbReference type="ARBA" id="ARBA00022833"/>
    </source>
</evidence>
<comment type="catalytic activity">
    <reaction evidence="7 8">
        <text>adenosine(34) in tRNA + H2O + H(+) = inosine(34) in tRNA + NH4(+)</text>
        <dbReference type="Rhea" id="RHEA:43168"/>
        <dbReference type="Rhea" id="RHEA-COMP:10373"/>
        <dbReference type="Rhea" id="RHEA-COMP:10374"/>
        <dbReference type="ChEBI" id="CHEBI:15377"/>
        <dbReference type="ChEBI" id="CHEBI:15378"/>
        <dbReference type="ChEBI" id="CHEBI:28938"/>
        <dbReference type="ChEBI" id="CHEBI:74411"/>
        <dbReference type="ChEBI" id="CHEBI:82852"/>
        <dbReference type="EC" id="3.5.4.33"/>
    </reaction>
</comment>
<evidence type="ECO:0000256" key="1">
    <source>
        <dbReference type="ARBA" id="ARBA00010669"/>
    </source>
</evidence>
<evidence type="ECO:0000256" key="2">
    <source>
        <dbReference type="ARBA" id="ARBA00011738"/>
    </source>
</evidence>
<keyword evidence="5 8" id="KW-0378">Hydrolase</keyword>
<comment type="similarity">
    <text evidence="1">Belongs to the cytidine and deoxycytidylate deaminase family. ADAT2 subfamily.</text>
</comment>
<proteinExistence type="inferred from homology"/>
<evidence type="ECO:0000256" key="4">
    <source>
        <dbReference type="ARBA" id="ARBA00022723"/>
    </source>
</evidence>
<name>A0A7C9JKX4_9BURK</name>
<feature type="region of interest" description="Disordered" evidence="9">
    <location>
        <begin position="358"/>
        <end position="411"/>
    </location>
</feature>
<dbReference type="PROSITE" id="PS51747">
    <property type="entry name" value="CYT_DCMP_DEAMINASES_2"/>
    <property type="match status" value="1"/>
</dbReference>
<dbReference type="InterPro" id="IPR002125">
    <property type="entry name" value="CMP_dCMP_dom"/>
</dbReference>
<dbReference type="InterPro" id="IPR028883">
    <property type="entry name" value="tRNA_aden_deaminase"/>
</dbReference>
<feature type="active site" description="Proton donor" evidence="8">
    <location>
        <position position="89"/>
    </location>
</feature>
<feature type="binding site" evidence="8">
    <location>
        <position position="87"/>
    </location>
    <ligand>
        <name>Zn(2+)</name>
        <dbReference type="ChEBI" id="CHEBI:29105"/>
        <note>catalytic</note>
    </ligand>
</feature>
<dbReference type="InterPro" id="IPR016193">
    <property type="entry name" value="Cytidine_deaminase-like"/>
</dbReference>
<evidence type="ECO:0000256" key="3">
    <source>
        <dbReference type="ARBA" id="ARBA00022694"/>
    </source>
</evidence>
<dbReference type="PANTHER" id="PTHR11079">
    <property type="entry name" value="CYTOSINE DEAMINASE FAMILY MEMBER"/>
    <property type="match status" value="1"/>
</dbReference>
<dbReference type="GO" id="GO:0002100">
    <property type="term" value="P:tRNA wobble adenosine to inosine editing"/>
    <property type="evidence" value="ECO:0007669"/>
    <property type="project" value="UniProtKB-UniRule"/>
</dbReference>
<dbReference type="RefSeq" id="WP_161124631.1">
    <property type="nucleotide sequence ID" value="NZ_VYSB01000004.1"/>
</dbReference>
<dbReference type="Gene3D" id="3.40.140.10">
    <property type="entry name" value="Cytidine Deaminase, domain 2"/>
    <property type="match status" value="1"/>
</dbReference>
<dbReference type="AlphaFoldDB" id="A0A7C9JKX4"/>
<keyword evidence="6 8" id="KW-0862">Zinc</keyword>
<comment type="function">
    <text evidence="8">Catalyzes the deamination of adenosine to inosine at the wobble position 34 of tRNA(Arg2).</text>
</comment>
<dbReference type="PROSITE" id="PS00903">
    <property type="entry name" value="CYT_DCMP_DEAMINASES_1"/>
    <property type="match status" value="1"/>
</dbReference>
<dbReference type="Proteomes" id="UP000481947">
    <property type="component" value="Unassembled WGS sequence"/>
</dbReference>
<dbReference type="GO" id="GO:0008270">
    <property type="term" value="F:zinc ion binding"/>
    <property type="evidence" value="ECO:0007669"/>
    <property type="project" value="UniProtKB-UniRule"/>
</dbReference>
<dbReference type="InterPro" id="IPR029058">
    <property type="entry name" value="AB_hydrolase_fold"/>
</dbReference>
<dbReference type="CDD" id="cd01285">
    <property type="entry name" value="nucleoside_deaminase"/>
    <property type="match status" value="1"/>
</dbReference>
<feature type="binding site" evidence="8">
    <location>
        <position position="117"/>
    </location>
    <ligand>
        <name>Zn(2+)</name>
        <dbReference type="ChEBI" id="CHEBI:29105"/>
        <note>catalytic</note>
    </ligand>
</feature>
<feature type="binding site" evidence="8">
    <location>
        <position position="120"/>
    </location>
    <ligand>
        <name>Zn(2+)</name>
        <dbReference type="ChEBI" id="CHEBI:29105"/>
        <note>catalytic</note>
    </ligand>
</feature>
<dbReference type="EMBL" id="VYSB01000004">
    <property type="protein sequence ID" value="MYZ51606.1"/>
    <property type="molecule type" value="Genomic_DNA"/>
</dbReference>
<dbReference type="Pfam" id="PF00383">
    <property type="entry name" value="dCMP_cyt_deam_1"/>
    <property type="match status" value="1"/>
</dbReference>
<protein>
    <recommendedName>
        <fullName evidence="8">tRNA-specific adenosine deaminase</fullName>
        <ecNumber evidence="8">3.5.4.33</ecNumber>
    </recommendedName>
</protein>
<dbReference type="EC" id="3.5.4.33" evidence="8"/>
<evidence type="ECO:0000256" key="7">
    <source>
        <dbReference type="ARBA" id="ARBA00048045"/>
    </source>
</evidence>
<evidence type="ECO:0000256" key="5">
    <source>
        <dbReference type="ARBA" id="ARBA00022801"/>
    </source>
</evidence>
<sequence length="411" mass="45051">MPALSSAHLPPHNGSAVSIDATDWPQARDLGFMRLALDAARQSAQQGEVPVGAVLVRQGRGTDAATASELLACSHNQPIGLHDPTAHAEMLALRQAARKLGNYRLDDCELYVTLEPCAMCAQAMLHARLKRVVYGAREPKTGAAGSVLDLFGYRELNHQTEVLGGVLAEECGALMQEFFASRRRQAKQAATPLREDALRTPERRFGPAWQTWPQLQPAASFEQSLPELQGLRLHALDLGPRPAESHWLALHGPDAWWPQLARWAQSRSEAGERVLLPDLIGFGQSDKPKKPAWHQLEQHVNLLLAWLDSRGVQQFNIAHAPGQQVLARRLLEVAPQRVGQLLALDGLELGAWTPELGQAPFPDAGHQAGPLSWRANGWDAGLPRPLARKDHQPRSQRQPSAPPPKGANQPR</sequence>
<reference evidence="11 12" key="1">
    <citation type="submission" date="2019-09" db="EMBL/GenBank/DDBJ databases">
        <title>Identification of Malikia spinosa a prominent benzene-, toluene-, and ethylbenzene-degrading bacterium: enrichment, isolation and whole genome sequencing.</title>
        <authorList>
            <person name="Tancsics A."/>
            <person name="Revesz F."/>
            <person name="Kriszt B."/>
        </authorList>
    </citation>
    <scope>NUCLEOTIDE SEQUENCE [LARGE SCALE GENOMIC DNA]</scope>
    <source>
        <strain evidence="11 12">AB6</strain>
    </source>
</reference>
<keyword evidence="3 8" id="KW-0819">tRNA processing</keyword>
<dbReference type="Gene3D" id="3.40.50.1820">
    <property type="entry name" value="alpha/beta hydrolase"/>
    <property type="match status" value="1"/>
</dbReference>
<evidence type="ECO:0000313" key="11">
    <source>
        <dbReference type="EMBL" id="MYZ51606.1"/>
    </source>
</evidence>
<dbReference type="PANTHER" id="PTHR11079:SF202">
    <property type="entry name" value="TRNA-SPECIFIC ADENOSINE DEAMINASE"/>
    <property type="match status" value="1"/>
</dbReference>
<feature type="domain" description="CMP/dCMP-type deaminase" evidence="10">
    <location>
        <begin position="27"/>
        <end position="148"/>
    </location>
</feature>
<dbReference type="NCBIfam" id="NF008113">
    <property type="entry name" value="PRK10860.1"/>
    <property type="match status" value="1"/>
</dbReference>
<dbReference type="FunFam" id="3.40.140.10:FF:000005">
    <property type="entry name" value="tRNA-specific adenosine deaminase"/>
    <property type="match status" value="1"/>
</dbReference>
<dbReference type="HAMAP" id="MF_00972">
    <property type="entry name" value="tRNA_aden_deaminase"/>
    <property type="match status" value="1"/>
</dbReference>
<comment type="cofactor">
    <cofactor evidence="8">
        <name>Zn(2+)</name>
        <dbReference type="ChEBI" id="CHEBI:29105"/>
    </cofactor>
    <text evidence="8">Binds 1 zinc ion per subunit.</text>
</comment>
<comment type="caution">
    <text evidence="11">The sequence shown here is derived from an EMBL/GenBank/DDBJ whole genome shotgun (WGS) entry which is preliminary data.</text>
</comment>
<keyword evidence="4 8" id="KW-0479">Metal-binding</keyword>